<reference evidence="2 3" key="1">
    <citation type="submission" date="2019-05" db="EMBL/GenBank/DDBJ databases">
        <title>Mikania micrantha, genome provides insights into the molecular mechanism of rapid growth.</title>
        <authorList>
            <person name="Liu B."/>
        </authorList>
    </citation>
    <scope>NUCLEOTIDE SEQUENCE [LARGE SCALE GENOMIC DNA]</scope>
    <source>
        <strain evidence="2">NLD-2019</strain>
        <tissue evidence="2">Leaf</tissue>
    </source>
</reference>
<dbReference type="Proteomes" id="UP000326396">
    <property type="component" value="Linkage Group LG14"/>
</dbReference>
<evidence type="ECO:0000313" key="3">
    <source>
        <dbReference type="Proteomes" id="UP000326396"/>
    </source>
</evidence>
<name>A0A5N6PA06_9ASTR</name>
<evidence type="ECO:0000256" key="1">
    <source>
        <dbReference type="SAM" id="MobiDB-lite"/>
    </source>
</evidence>
<evidence type="ECO:0000313" key="2">
    <source>
        <dbReference type="EMBL" id="KAD5962065.1"/>
    </source>
</evidence>
<proteinExistence type="predicted"/>
<feature type="compositionally biased region" description="Basic and acidic residues" evidence="1">
    <location>
        <begin position="114"/>
        <end position="129"/>
    </location>
</feature>
<sequence length="147" mass="16594">MSLYKYDTKWYNSIKITQKLVGHLNPPYHHLVDLVVVVETILPMADVEEQEAEEEHNLLPVLLVAPTPYIAYPTIYATNPKIYVAILAMDGAGALMIQWIKRWIPGGDDACSEDGGKHENKSTSEHEKNATQPPPFMDLETHIDQII</sequence>
<comment type="caution">
    <text evidence="2">The sequence shown here is derived from an EMBL/GenBank/DDBJ whole genome shotgun (WGS) entry which is preliminary data.</text>
</comment>
<dbReference type="AlphaFoldDB" id="A0A5N6PA06"/>
<feature type="region of interest" description="Disordered" evidence="1">
    <location>
        <begin position="110"/>
        <end position="137"/>
    </location>
</feature>
<gene>
    <name evidence="2" type="ORF">E3N88_13538</name>
</gene>
<accession>A0A5N6PA06</accession>
<keyword evidence="3" id="KW-1185">Reference proteome</keyword>
<protein>
    <submittedName>
        <fullName evidence="2">Uncharacterized protein</fullName>
    </submittedName>
</protein>
<dbReference type="EMBL" id="SZYD01000006">
    <property type="protein sequence ID" value="KAD5962065.1"/>
    <property type="molecule type" value="Genomic_DNA"/>
</dbReference>
<organism evidence="2 3">
    <name type="scientific">Mikania micrantha</name>
    <name type="common">bitter vine</name>
    <dbReference type="NCBI Taxonomy" id="192012"/>
    <lineage>
        <taxon>Eukaryota</taxon>
        <taxon>Viridiplantae</taxon>
        <taxon>Streptophyta</taxon>
        <taxon>Embryophyta</taxon>
        <taxon>Tracheophyta</taxon>
        <taxon>Spermatophyta</taxon>
        <taxon>Magnoliopsida</taxon>
        <taxon>eudicotyledons</taxon>
        <taxon>Gunneridae</taxon>
        <taxon>Pentapetalae</taxon>
        <taxon>asterids</taxon>
        <taxon>campanulids</taxon>
        <taxon>Asterales</taxon>
        <taxon>Asteraceae</taxon>
        <taxon>Asteroideae</taxon>
        <taxon>Heliantheae alliance</taxon>
        <taxon>Eupatorieae</taxon>
        <taxon>Mikania</taxon>
    </lineage>
</organism>